<dbReference type="Proteomes" id="UP001524569">
    <property type="component" value="Unassembled WGS sequence"/>
</dbReference>
<organism evidence="10 11">
    <name type="scientific">Methylomonas aurea</name>
    <dbReference type="NCBI Taxonomy" id="2952224"/>
    <lineage>
        <taxon>Bacteria</taxon>
        <taxon>Pseudomonadati</taxon>
        <taxon>Pseudomonadota</taxon>
        <taxon>Gammaproteobacteria</taxon>
        <taxon>Methylococcales</taxon>
        <taxon>Methylococcaceae</taxon>
        <taxon>Methylomonas</taxon>
    </lineage>
</organism>
<sequence length="401" mass="43780">MLIKLATRNLFRNPRRTLAVLLTIAMGTGSLFIFHGFNNGIMNQYRDNCIHARYGHGQINTRGYRDQVFAKPWEHWIADWAPLAERLRTITGVELLFPRLEFSALLTNGTVTISGHGQAIDGEAESGFFNTLNIVEGQTLGAQVDGILLGKGLASGLDAHPGKVLTVMVQDINGQLQQANLTVTGIFHTGSKEFDDVMFRVPLRHGQKLLKTNRIETLALGLSSLDDWPAVANLVNEEFVDLEAVPFAKLDEVYYQHSVDWLAAQFGVIHLIILGIVILGIFNTVSTSVLERKQEIGNLRANGESKSDIMLLLVWEGITLGVLGAGLGLIVALGLDFFLLREGILMPPAPGLTRQFRVLIEFQPSMALITFGLGSSSALLATMLASARVVRASIGDALRSV</sequence>
<dbReference type="PANTHER" id="PTHR30489:SF0">
    <property type="entry name" value="LIPOPROTEIN-RELEASING SYSTEM TRANSMEMBRANE PROTEIN LOLE"/>
    <property type="match status" value="1"/>
</dbReference>
<comment type="caution">
    <text evidence="10">The sequence shown here is derived from an EMBL/GenBank/DDBJ whole genome shotgun (WGS) entry which is preliminary data.</text>
</comment>
<dbReference type="InterPro" id="IPR003838">
    <property type="entry name" value="ABC3_permease_C"/>
</dbReference>
<feature type="transmembrane region" description="Helical" evidence="7">
    <location>
        <begin position="311"/>
        <end position="340"/>
    </location>
</feature>
<comment type="subcellular location">
    <subcellularLocation>
        <location evidence="1">Cell membrane</location>
        <topology evidence="1">Multi-pass membrane protein</topology>
    </subcellularLocation>
</comment>
<reference evidence="10 11" key="1">
    <citation type="submission" date="2022-07" db="EMBL/GenBank/DDBJ databases">
        <title>Methylomonas rivi sp. nov., Methylomonas rosea sp. nov., Methylomonas aureus sp. nov. and Methylomonas subterranea sp. nov., four novel methanotrophs isolated from a freshwater creek and the deep terrestrial subsurface.</title>
        <authorList>
            <person name="Abin C."/>
            <person name="Sankaranarayanan K."/>
            <person name="Garner C."/>
            <person name="Sindelar R."/>
            <person name="Kotary K."/>
            <person name="Garner R."/>
            <person name="Barclay S."/>
            <person name="Lawson P."/>
            <person name="Krumholz L."/>
        </authorList>
    </citation>
    <scope>NUCLEOTIDE SEQUENCE [LARGE SCALE GENOMIC DNA]</scope>
    <source>
        <strain evidence="10 11">SURF-1</strain>
    </source>
</reference>
<evidence type="ECO:0000259" key="9">
    <source>
        <dbReference type="Pfam" id="PF12704"/>
    </source>
</evidence>
<dbReference type="EMBL" id="JANIBM010000001">
    <property type="protein sequence ID" value="MCQ8179759.1"/>
    <property type="molecule type" value="Genomic_DNA"/>
</dbReference>
<evidence type="ECO:0000313" key="10">
    <source>
        <dbReference type="EMBL" id="MCQ8179759.1"/>
    </source>
</evidence>
<proteinExistence type="inferred from homology"/>
<feature type="domain" description="ABC3 transporter permease C-terminal" evidence="8">
    <location>
        <begin position="268"/>
        <end position="393"/>
    </location>
</feature>
<keyword evidence="3" id="KW-1003">Cell membrane</keyword>
<evidence type="ECO:0000256" key="4">
    <source>
        <dbReference type="ARBA" id="ARBA00022692"/>
    </source>
</evidence>
<evidence type="ECO:0000256" key="3">
    <source>
        <dbReference type="ARBA" id="ARBA00022475"/>
    </source>
</evidence>
<name>A0ABT1UC17_9GAMM</name>
<evidence type="ECO:0000313" key="11">
    <source>
        <dbReference type="Proteomes" id="UP001524569"/>
    </source>
</evidence>
<feature type="domain" description="MacB-like periplasmic core" evidence="9">
    <location>
        <begin position="17"/>
        <end position="235"/>
    </location>
</feature>
<dbReference type="Pfam" id="PF12704">
    <property type="entry name" value="MacB_PCD"/>
    <property type="match status" value="1"/>
</dbReference>
<comment type="similarity">
    <text evidence="2">Belongs to the ABC-4 integral membrane protein family. LolC/E subfamily.</text>
</comment>
<keyword evidence="6 7" id="KW-0472">Membrane</keyword>
<protein>
    <submittedName>
        <fullName evidence="10">ABC transporter permease</fullName>
    </submittedName>
</protein>
<keyword evidence="5 7" id="KW-1133">Transmembrane helix</keyword>
<dbReference type="InterPro" id="IPR051447">
    <property type="entry name" value="Lipoprotein-release_system"/>
</dbReference>
<dbReference type="RefSeq" id="WP_256609135.1">
    <property type="nucleotide sequence ID" value="NZ_JANIBM010000001.1"/>
</dbReference>
<dbReference type="PANTHER" id="PTHR30489">
    <property type="entry name" value="LIPOPROTEIN-RELEASING SYSTEM TRANSMEMBRANE PROTEIN LOLE"/>
    <property type="match status" value="1"/>
</dbReference>
<feature type="transmembrane region" description="Helical" evidence="7">
    <location>
        <begin position="268"/>
        <end position="290"/>
    </location>
</feature>
<evidence type="ECO:0000256" key="5">
    <source>
        <dbReference type="ARBA" id="ARBA00022989"/>
    </source>
</evidence>
<gene>
    <name evidence="10" type="ORF">NP603_01440</name>
</gene>
<dbReference type="InterPro" id="IPR025857">
    <property type="entry name" value="MacB_PCD"/>
</dbReference>
<evidence type="ECO:0000256" key="1">
    <source>
        <dbReference type="ARBA" id="ARBA00004651"/>
    </source>
</evidence>
<evidence type="ECO:0000256" key="2">
    <source>
        <dbReference type="ARBA" id="ARBA00005236"/>
    </source>
</evidence>
<feature type="transmembrane region" description="Helical" evidence="7">
    <location>
        <begin position="366"/>
        <end position="390"/>
    </location>
</feature>
<keyword evidence="11" id="KW-1185">Reference proteome</keyword>
<feature type="transmembrane region" description="Helical" evidence="7">
    <location>
        <begin position="18"/>
        <end position="37"/>
    </location>
</feature>
<dbReference type="Pfam" id="PF02687">
    <property type="entry name" value="FtsX"/>
    <property type="match status" value="1"/>
</dbReference>
<accession>A0ABT1UC17</accession>
<evidence type="ECO:0000259" key="8">
    <source>
        <dbReference type="Pfam" id="PF02687"/>
    </source>
</evidence>
<keyword evidence="4 7" id="KW-0812">Transmembrane</keyword>
<evidence type="ECO:0000256" key="7">
    <source>
        <dbReference type="SAM" id="Phobius"/>
    </source>
</evidence>
<evidence type="ECO:0000256" key="6">
    <source>
        <dbReference type="ARBA" id="ARBA00023136"/>
    </source>
</evidence>